<feature type="region of interest" description="Disordered" evidence="1">
    <location>
        <begin position="21"/>
        <end position="113"/>
    </location>
</feature>
<dbReference type="InterPro" id="IPR013761">
    <property type="entry name" value="SAM/pointed_sf"/>
</dbReference>
<comment type="caution">
    <text evidence="3">The sequence shown here is derived from an EMBL/GenBank/DDBJ whole genome shotgun (WGS) entry which is preliminary data.</text>
</comment>
<evidence type="ECO:0000259" key="2">
    <source>
        <dbReference type="PROSITE" id="PS50105"/>
    </source>
</evidence>
<dbReference type="OrthoDB" id="6433810at2759"/>
<feature type="domain" description="SAM" evidence="2">
    <location>
        <begin position="304"/>
        <end position="353"/>
    </location>
</feature>
<dbReference type="PROSITE" id="PS50105">
    <property type="entry name" value="SAM_DOMAIN"/>
    <property type="match status" value="1"/>
</dbReference>
<dbReference type="InterPro" id="IPR001660">
    <property type="entry name" value="SAM"/>
</dbReference>
<proteinExistence type="predicted"/>
<dbReference type="PANTHER" id="PTHR12247:SF138">
    <property type="entry name" value="POLYHOMEOTIC DISTAL, ISOFORM A-RELATED"/>
    <property type="match status" value="1"/>
</dbReference>
<accession>A0A6A4WI56</accession>
<dbReference type="Pfam" id="PF07647">
    <property type="entry name" value="SAM_2"/>
    <property type="match status" value="1"/>
</dbReference>
<dbReference type="SUPFAM" id="SSF47769">
    <property type="entry name" value="SAM/Pointed domain"/>
    <property type="match status" value="1"/>
</dbReference>
<organism evidence="3 4">
    <name type="scientific">Amphibalanus amphitrite</name>
    <name type="common">Striped barnacle</name>
    <name type="synonym">Balanus amphitrite</name>
    <dbReference type="NCBI Taxonomy" id="1232801"/>
    <lineage>
        <taxon>Eukaryota</taxon>
        <taxon>Metazoa</taxon>
        <taxon>Ecdysozoa</taxon>
        <taxon>Arthropoda</taxon>
        <taxon>Crustacea</taxon>
        <taxon>Multicrustacea</taxon>
        <taxon>Cirripedia</taxon>
        <taxon>Thoracica</taxon>
        <taxon>Thoracicalcarea</taxon>
        <taxon>Balanomorpha</taxon>
        <taxon>Balanoidea</taxon>
        <taxon>Balanidae</taxon>
        <taxon>Amphibalaninae</taxon>
        <taxon>Amphibalanus</taxon>
    </lineage>
</organism>
<gene>
    <name evidence="3" type="primary">Samd11_4</name>
    <name evidence="3" type="ORF">FJT64_002507</name>
</gene>
<feature type="region of interest" description="Disordered" evidence="1">
    <location>
        <begin position="228"/>
        <end position="247"/>
    </location>
</feature>
<dbReference type="GO" id="GO:0045892">
    <property type="term" value="P:negative regulation of DNA-templated transcription"/>
    <property type="evidence" value="ECO:0007669"/>
    <property type="project" value="TreeGrafter"/>
</dbReference>
<dbReference type="GO" id="GO:0035102">
    <property type="term" value="C:PRC1 complex"/>
    <property type="evidence" value="ECO:0007669"/>
    <property type="project" value="TreeGrafter"/>
</dbReference>
<dbReference type="GO" id="GO:0042393">
    <property type="term" value="F:histone binding"/>
    <property type="evidence" value="ECO:0007669"/>
    <property type="project" value="TreeGrafter"/>
</dbReference>
<evidence type="ECO:0000256" key="1">
    <source>
        <dbReference type="SAM" id="MobiDB-lite"/>
    </source>
</evidence>
<dbReference type="PANTHER" id="PTHR12247">
    <property type="entry name" value="POLYCOMB GROUP PROTEIN"/>
    <property type="match status" value="1"/>
</dbReference>
<keyword evidence="4" id="KW-1185">Reference proteome</keyword>
<dbReference type="SMART" id="SM00454">
    <property type="entry name" value="SAM"/>
    <property type="match status" value="1"/>
</dbReference>
<evidence type="ECO:0000313" key="3">
    <source>
        <dbReference type="EMBL" id="KAF0305753.1"/>
    </source>
</evidence>
<dbReference type="AlphaFoldDB" id="A0A6A4WI56"/>
<protein>
    <submittedName>
        <fullName evidence="3">Sterile alpha motif domain-containing protein 11</fullName>
    </submittedName>
</protein>
<dbReference type="Proteomes" id="UP000440578">
    <property type="component" value="Unassembled WGS sequence"/>
</dbReference>
<sequence>MTDLESSGPVVWPKWCYSNGLTDSVELPSGLSLTPAVKQRRRKRTPDRAGELVKREAATPDRSPSGSPRSLASQRSSSERHSPATPASMASVAATPVTSQPGVGPPQPPRNYSDFMRSLAAKYNNNNSSSHNEYFSGQQNGLLRGFDYSRYGLKPGHTPLLPAGSPKEEKKEEPVTAANPLLAMHPHLAALSGLPMLDMLSMVRPGLTPADYLASSQAAVAAAAAAPTAPAGKRPAEGAPLDLSNMKRPRLDKAGFKELFGLKEEEPRAGSASPRPTAELAAALHGSACTQKPCSTEAEAVAAWDVEQVCAFVRSVDVCAEYAEAFKEHGIDGSTLPLLSAEHLTNILSMKLGPALKLRTALSQKIGHCAVCMHCSHCHATPKTVAKSFLPFSPTSKGH</sequence>
<dbReference type="Gene3D" id="1.10.150.50">
    <property type="entry name" value="Transcription Factor, Ets-1"/>
    <property type="match status" value="1"/>
</dbReference>
<dbReference type="EMBL" id="VIIS01000725">
    <property type="protein sequence ID" value="KAF0305754.1"/>
    <property type="molecule type" value="Genomic_DNA"/>
</dbReference>
<dbReference type="GO" id="GO:0003682">
    <property type="term" value="F:chromatin binding"/>
    <property type="evidence" value="ECO:0007669"/>
    <property type="project" value="TreeGrafter"/>
</dbReference>
<name>A0A6A4WI56_AMPAM</name>
<evidence type="ECO:0000313" key="4">
    <source>
        <dbReference type="Proteomes" id="UP000440578"/>
    </source>
</evidence>
<dbReference type="EMBL" id="VIIS01000725">
    <property type="protein sequence ID" value="KAF0305753.1"/>
    <property type="molecule type" value="Genomic_DNA"/>
</dbReference>
<reference evidence="3 4" key="1">
    <citation type="submission" date="2019-07" db="EMBL/GenBank/DDBJ databases">
        <title>Draft genome assembly of a fouling barnacle, Amphibalanus amphitrite (Darwin, 1854): The first reference genome for Thecostraca.</title>
        <authorList>
            <person name="Kim W."/>
        </authorList>
    </citation>
    <scope>NUCLEOTIDE SEQUENCE [LARGE SCALE GENOMIC DNA]</scope>
    <source>
        <strain evidence="3">SNU_AA5</strain>
        <tissue evidence="3">Soma without cirri and trophi</tissue>
    </source>
</reference>
<feature type="compositionally biased region" description="Low complexity" evidence="1">
    <location>
        <begin position="65"/>
        <end position="76"/>
    </location>
</feature>
<feature type="compositionally biased region" description="Basic and acidic residues" evidence="1">
    <location>
        <begin position="46"/>
        <end position="59"/>
    </location>
</feature>
<dbReference type="InterPro" id="IPR050548">
    <property type="entry name" value="PcG_chromatin_remod_factors"/>
</dbReference>